<dbReference type="InterPro" id="IPR001623">
    <property type="entry name" value="DnaJ_domain"/>
</dbReference>
<keyword evidence="3" id="KW-0472">Membrane</keyword>
<sequence>MTKDYYAILGIKPDTDQSLIKTAAQAQANEINEAFRVLNDPEQRAAYDVIWQQHYAQNSVVSSPNPSVITASPSSPKMGMHGEHNPPRSSVTFATYSKDKTSSDRGNFLGQLVAKVRIQAPNSMREVLILLLAVVFFVYVASGFFVPLHERQDVGSNLNFKRLSQQGPQ</sequence>
<gene>
    <name evidence="4" type="ORF">TPSD3_10585</name>
</gene>
<dbReference type="SUPFAM" id="SSF46565">
    <property type="entry name" value="Chaperone J-domain"/>
    <property type="match status" value="1"/>
</dbReference>
<evidence type="ECO:0000256" key="1">
    <source>
        <dbReference type="ARBA" id="ARBA00023186"/>
    </source>
</evidence>
<keyword evidence="3" id="KW-1133">Transmembrane helix</keyword>
<evidence type="ECO:0008006" key="6">
    <source>
        <dbReference type="Google" id="ProtNLM"/>
    </source>
</evidence>
<dbReference type="AlphaFoldDB" id="A0A251X664"/>
<protein>
    <recommendedName>
        <fullName evidence="6">J domain-containing protein</fullName>
    </recommendedName>
</protein>
<accession>A0A251X664</accession>
<proteinExistence type="predicted"/>
<dbReference type="Gene3D" id="1.10.287.110">
    <property type="entry name" value="DnaJ domain"/>
    <property type="match status" value="1"/>
</dbReference>
<keyword evidence="5" id="KW-1185">Reference proteome</keyword>
<name>A0A251X664_9GAMM</name>
<keyword evidence="3" id="KW-0812">Transmembrane</keyword>
<evidence type="ECO:0000256" key="3">
    <source>
        <dbReference type="SAM" id="Phobius"/>
    </source>
</evidence>
<keyword evidence="1" id="KW-0143">Chaperone</keyword>
<dbReference type="Proteomes" id="UP000194798">
    <property type="component" value="Unassembled WGS sequence"/>
</dbReference>
<feature type="transmembrane region" description="Helical" evidence="3">
    <location>
        <begin position="127"/>
        <end position="148"/>
    </location>
</feature>
<dbReference type="EMBL" id="MSLT01000018">
    <property type="protein sequence ID" value="OUD13087.1"/>
    <property type="molecule type" value="Genomic_DNA"/>
</dbReference>
<comment type="caution">
    <text evidence="4">The sequence shown here is derived from an EMBL/GenBank/DDBJ whole genome shotgun (WGS) entry which is preliminary data.</text>
</comment>
<evidence type="ECO:0000256" key="2">
    <source>
        <dbReference type="SAM" id="MobiDB-lite"/>
    </source>
</evidence>
<reference evidence="4 5" key="1">
    <citation type="submission" date="2016-12" db="EMBL/GenBank/DDBJ databases">
        <title>Thioflexothrix psekupsii D3 genome sequencing and assembly.</title>
        <authorList>
            <person name="Fomenkov A."/>
            <person name="Vincze T."/>
            <person name="Grabovich M."/>
            <person name="Anton B.P."/>
            <person name="Dubinina G."/>
            <person name="Orlova M."/>
            <person name="Belousova E."/>
            <person name="Roberts R.J."/>
        </authorList>
    </citation>
    <scope>NUCLEOTIDE SEQUENCE [LARGE SCALE GENOMIC DNA]</scope>
    <source>
        <strain evidence="4">D3</strain>
    </source>
</reference>
<evidence type="ECO:0000313" key="4">
    <source>
        <dbReference type="EMBL" id="OUD13087.1"/>
    </source>
</evidence>
<dbReference type="InterPro" id="IPR036869">
    <property type="entry name" value="J_dom_sf"/>
</dbReference>
<dbReference type="CDD" id="cd06257">
    <property type="entry name" value="DnaJ"/>
    <property type="match status" value="1"/>
</dbReference>
<organism evidence="4 5">
    <name type="scientific">Thioflexithrix psekupsensis</name>
    <dbReference type="NCBI Taxonomy" id="1570016"/>
    <lineage>
        <taxon>Bacteria</taxon>
        <taxon>Pseudomonadati</taxon>
        <taxon>Pseudomonadota</taxon>
        <taxon>Gammaproteobacteria</taxon>
        <taxon>Thiotrichales</taxon>
        <taxon>Thioflexithrix</taxon>
    </lineage>
</organism>
<evidence type="ECO:0000313" key="5">
    <source>
        <dbReference type="Proteomes" id="UP000194798"/>
    </source>
</evidence>
<feature type="region of interest" description="Disordered" evidence="2">
    <location>
        <begin position="62"/>
        <end position="86"/>
    </location>
</feature>